<feature type="compositionally biased region" description="Basic residues" evidence="1">
    <location>
        <begin position="41"/>
        <end position="62"/>
    </location>
</feature>
<evidence type="ECO:0000256" key="1">
    <source>
        <dbReference type="SAM" id="MobiDB-lite"/>
    </source>
</evidence>
<organism evidence="2">
    <name type="scientific">uncultured Thermomicrobiales bacterium</name>
    <dbReference type="NCBI Taxonomy" id="1645740"/>
    <lineage>
        <taxon>Bacteria</taxon>
        <taxon>Pseudomonadati</taxon>
        <taxon>Thermomicrobiota</taxon>
        <taxon>Thermomicrobia</taxon>
        <taxon>Thermomicrobiales</taxon>
        <taxon>environmental samples</taxon>
    </lineage>
</organism>
<feature type="non-terminal residue" evidence="2">
    <location>
        <position position="62"/>
    </location>
</feature>
<evidence type="ECO:0000313" key="2">
    <source>
        <dbReference type="EMBL" id="CAA9575989.1"/>
    </source>
</evidence>
<gene>
    <name evidence="2" type="ORF">AVDCRST_MAG49-4231</name>
</gene>
<dbReference type="AlphaFoldDB" id="A0A6J4VK97"/>
<name>A0A6J4VK97_9BACT</name>
<accession>A0A6J4VK97</accession>
<sequence>APPRPRSPHRPAGFGIGRCSSRPRHVAGSVADAGAPEGGCRPRRPPHVLRRPGRLRGRRDAV</sequence>
<reference evidence="2" key="1">
    <citation type="submission" date="2020-02" db="EMBL/GenBank/DDBJ databases">
        <authorList>
            <person name="Meier V. D."/>
        </authorList>
    </citation>
    <scope>NUCLEOTIDE SEQUENCE</scope>
    <source>
        <strain evidence="2">AVDCRST_MAG49</strain>
    </source>
</reference>
<dbReference type="EMBL" id="CADCWG010000303">
    <property type="protein sequence ID" value="CAA9575989.1"/>
    <property type="molecule type" value="Genomic_DNA"/>
</dbReference>
<proteinExistence type="predicted"/>
<feature type="non-terminal residue" evidence="2">
    <location>
        <position position="1"/>
    </location>
</feature>
<protein>
    <submittedName>
        <fullName evidence="2">Uncharacterized protein</fullName>
    </submittedName>
</protein>
<feature type="region of interest" description="Disordered" evidence="1">
    <location>
        <begin position="1"/>
        <end position="62"/>
    </location>
</feature>